<organism evidence="1 2">
    <name type="scientific">Thermacetogenium phaeum (strain ATCC BAA-254 / DSM 26808 / PB)</name>
    <dbReference type="NCBI Taxonomy" id="1089553"/>
    <lineage>
        <taxon>Bacteria</taxon>
        <taxon>Bacillati</taxon>
        <taxon>Bacillota</taxon>
        <taxon>Clostridia</taxon>
        <taxon>Thermoanaerobacterales</taxon>
        <taxon>Thermoanaerobacteraceae</taxon>
        <taxon>Thermacetogenium</taxon>
    </lineage>
</organism>
<reference evidence="1 2" key="1">
    <citation type="journal article" date="2012" name="BMC Genomics">
        <title>Genome-guided analysis of physiological and morphological traits of the fermentative acetate oxidizer Thermacetogenium phaeum.</title>
        <authorList>
            <person name="Oehler D."/>
            <person name="Poehlein A."/>
            <person name="Leimbach A."/>
            <person name="Muller N."/>
            <person name="Daniel R."/>
            <person name="Gottschalk G."/>
            <person name="Schink B."/>
        </authorList>
    </citation>
    <scope>NUCLEOTIDE SEQUENCE [LARGE SCALE GENOMIC DNA]</scope>
    <source>
        <strain evidence="2">ATCC BAA-254 / DSM 26808 / PB</strain>
    </source>
</reference>
<dbReference type="KEGG" id="tpz:Tph_c01370"/>
<dbReference type="Pfam" id="PF07900">
    <property type="entry name" value="DUF1670"/>
    <property type="match status" value="1"/>
</dbReference>
<accession>K4LEJ3</accession>
<dbReference type="RefSeq" id="WP_015049305.1">
    <property type="nucleotide sequence ID" value="NC_018870.1"/>
</dbReference>
<dbReference type="InterPro" id="IPR012872">
    <property type="entry name" value="DUF1670"/>
</dbReference>
<dbReference type="STRING" id="1089553.Tph_c01370"/>
<dbReference type="AlphaFoldDB" id="K4LEJ3"/>
<dbReference type="eggNOG" id="COG1349">
    <property type="taxonomic scope" value="Bacteria"/>
</dbReference>
<dbReference type="HOGENOM" id="CLU_816197_0_0_9"/>
<dbReference type="Proteomes" id="UP000000467">
    <property type="component" value="Chromosome"/>
</dbReference>
<dbReference type="OrthoDB" id="2109768at2"/>
<evidence type="ECO:0008006" key="3">
    <source>
        <dbReference type="Google" id="ProtNLM"/>
    </source>
</evidence>
<sequence length="340" mass="38397">MLGLTTGSWEAVLRRFAQLVTEAETPSGEAHLAKKFGLSCLEVCQFLQMARQYRKHRLFRELQACYGRPEGVNTLPPSEIEAELVRHYGFSPVAARLYHRWLVEFAARIGKSPLAPGEIIFLAISADEGARAKLAEAQHIPLRLRYFTTEDALEGPYGGSRHRVAGLKFGRILRFATEARAQGALLTLPDLAVLMGIHVDAIRRQLLAHPEVVVPTRGRVKDIGRGVTHKTKIVELYLEMHTETEIVERTDHTYESVEAYLKEFARVVTLADQGLKPVMIRRVTGRSMALVQAYLDLYRRYNQPDYYFRLAQLRNVFARDETPGQKKGRLFRSPTGGAGL</sequence>
<evidence type="ECO:0000313" key="2">
    <source>
        <dbReference type="Proteomes" id="UP000000467"/>
    </source>
</evidence>
<keyword evidence="2" id="KW-1185">Reference proteome</keyword>
<protein>
    <recommendedName>
        <fullName evidence="3">DUF1670 domain-containing protein</fullName>
    </recommendedName>
</protein>
<dbReference type="EMBL" id="CP003732">
    <property type="protein sequence ID" value="AFV10385.1"/>
    <property type="molecule type" value="Genomic_DNA"/>
</dbReference>
<proteinExistence type="predicted"/>
<gene>
    <name evidence="1" type="ordered locus">Tph_c01370</name>
</gene>
<evidence type="ECO:0000313" key="1">
    <source>
        <dbReference type="EMBL" id="AFV10385.1"/>
    </source>
</evidence>
<name>K4LEJ3_THEPS</name>